<dbReference type="Proteomes" id="UP001054837">
    <property type="component" value="Unassembled WGS sequence"/>
</dbReference>
<keyword evidence="2" id="KW-1185">Reference proteome</keyword>
<reference evidence="1 2" key="1">
    <citation type="submission" date="2021-06" db="EMBL/GenBank/DDBJ databases">
        <title>Caerostris darwini draft genome.</title>
        <authorList>
            <person name="Kono N."/>
            <person name="Arakawa K."/>
        </authorList>
    </citation>
    <scope>NUCLEOTIDE SEQUENCE [LARGE SCALE GENOMIC DNA]</scope>
</reference>
<gene>
    <name evidence="1" type="ORF">CDAR_186141</name>
</gene>
<dbReference type="EMBL" id="BPLQ01014476">
    <property type="protein sequence ID" value="GIY80088.1"/>
    <property type="molecule type" value="Genomic_DNA"/>
</dbReference>
<comment type="caution">
    <text evidence="1">The sequence shown here is derived from an EMBL/GenBank/DDBJ whole genome shotgun (WGS) entry which is preliminary data.</text>
</comment>
<accession>A0AAV4WEP6</accession>
<name>A0AAV4WEP6_9ARAC</name>
<protein>
    <submittedName>
        <fullName evidence="1">Uncharacterized protein</fullName>
    </submittedName>
</protein>
<evidence type="ECO:0000313" key="1">
    <source>
        <dbReference type="EMBL" id="GIY80088.1"/>
    </source>
</evidence>
<dbReference type="AlphaFoldDB" id="A0AAV4WEP6"/>
<evidence type="ECO:0000313" key="2">
    <source>
        <dbReference type="Proteomes" id="UP001054837"/>
    </source>
</evidence>
<organism evidence="1 2">
    <name type="scientific">Caerostris darwini</name>
    <dbReference type="NCBI Taxonomy" id="1538125"/>
    <lineage>
        <taxon>Eukaryota</taxon>
        <taxon>Metazoa</taxon>
        <taxon>Ecdysozoa</taxon>
        <taxon>Arthropoda</taxon>
        <taxon>Chelicerata</taxon>
        <taxon>Arachnida</taxon>
        <taxon>Araneae</taxon>
        <taxon>Araneomorphae</taxon>
        <taxon>Entelegynae</taxon>
        <taxon>Araneoidea</taxon>
        <taxon>Araneidae</taxon>
        <taxon>Caerostris</taxon>
    </lineage>
</organism>
<proteinExistence type="predicted"/>
<sequence>MSLLMPLCRFSIERRGHDIEKGKNILTALCSGDDEGSSKQSWPGQCLEDSGECCFMEGERTCADLVPKEISDLYRIVGDGFKLKLRDQTGNICLTNSAAKSPSRQQFSFDIRKQPTFTHVSIRFSSVCLDGEWLGRCWRLKSSSHARRISSCFRLSVCVRFN</sequence>